<name>A0A3M7PED1_BRAPC</name>
<dbReference type="Proteomes" id="UP000276133">
    <property type="component" value="Unassembled WGS sequence"/>
</dbReference>
<protein>
    <submittedName>
        <fullName evidence="1">Uncharacterized protein</fullName>
    </submittedName>
</protein>
<proteinExistence type="predicted"/>
<keyword evidence="2" id="KW-1185">Reference proteome</keyword>
<accession>A0A3M7PED1</accession>
<dbReference type="AlphaFoldDB" id="A0A3M7PED1"/>
<comment type="caution">
    <text evidence="1">The sequence shown here is derived from an EMBL/GenBank/DDBJ whole genome shotgun (WGS) entry which is preliminary data.</text>
</comment>
<reference evidence="1 2" key="1">
    <citation type="journal article" date="2018" name="Sci. Rep.">
        <title>Genomic signatures of local adaptation to the degree of environmental predictability in rotifers.</title>
        <authorList>
            <person name="Franch-Gras L."/>
            <person name="Hahn C."/>
            <person name="Garcia-Roger E.M."/>
            <person name="Carmona M.J."/>
            <person name="Serra M."/>
            <person name="Gomez A."/>
        </authorList>
    </citation>
    <scope>NUCLEOTIDE SEQUENCE [LARGE SCALE GENOMIC DNA]</scope>
    <source>
        <strain evidence="1">HYR1</strain>
    </source>
</reference>
<sequence>MNASLILAKQVRVQQV</sequence>
<evidence type="ECO:0000313" key="1">
    <source>
        <dbReference type="EMBL" id="RMZ97057.1"/>
    </source>
</evidence>
<gene>
    <name evidence="1" type="ORF">BpHYR1_042982</name>
</gene>
<dbReference type="EMBL" id="REGN01011669">
    <property type="protein sequence ID" value="RMZ97057.1"/>
    <property type="molecule type" value="Genomic_DNA"/>
</dbReference>
<organism evidence="1 2">
    <name type="scientific">Brachionus plicatilis</name>
    <name type="common">Marine rotifer</name>
    <name type="synonym">Brachionus muelleri</name>
    <dbReference type="NCBI Taxonomy" id="10195"/>
    <lineage>
        <taxon>Eukaryota</taxon>
        <taxon>Metazoa</taxon>
        <taxon>Spiralia</taxon>
        <taxon>Gnathifera</taxon>
        <taxon>Rotifera</taxon>
        <taxon>Eurotatoria</taxon>
        <taxon>Monogononta</taxon>
        <taxon>Pseudotrocha</taxon>
        <taxon>Ploima</taxon>
        <taxon>Brachionidae</taxon>
        <taxon>Brachionus</taxon>
    </lineage>
</organism>
<evidence type="ECO:0000313" key="2">
    <source>
        <dbReference type="Proteomes" id="UP000276133"/>
    </source>
</evidence>